<evidence type="ECO:0000259" key="1">
    <source>
        <dbReference type="Pfam" id="PF07486"/>
    </source>
</evidence>
<dbReference type="GO" id="GO:0016787">
    <property type="term" value="F:hydrolase activity"/>
    <property type="evidence" value="ECO:0007669"/>
    <property type="project" value="UniProtKB-KW"/>
</dbReference>
<dbReference type="InterPro" id="IPR011105">
    <property type="entry name" value="Cell_wall_hydrolase_SleB"/>
</dbReference>
<keyword evidence="2" id="KW-0378">Hydrolase</keyword>
<reference evidence="2" key="1">
    <citation type="submission" date="2020-05" db="EMBL/GenBank/DDBJ databases">
        <authorList>
            <person name="Chiriac C."/>
            <person name="Salcher M."/>
            <person name="Ghai R."/>
            <person name="Kavagutti S V."/>
        </authorList>
    </citation>
    <scope>NUCLEOTIDE SEQUENCE</scope>
</reference>
<feature type="domain" description="Cell wall hydrolase SleB" evidence="1">
    <location>
        <begin position="117"/>
        <end position="202"/>
    </location>
</feature>
<name>A0A6J7WKD1_9CAUD</name>
<feature type="domain" description="Cell wall hydrolase SleB" evidence="1">
    <location>
        <begin position="58"/>
        <end position="92"/>
    </location>
</feature>
<gene>
    <name evidence="2" type="ORF">UFOVP190_242</name>
</gene>
<dbReference type="InterPro" id="IPR042047">
    <property type="entry name" value="SleB_dom1"/>
</dbReference>
<dbReference type="Gene3D" id="1.10.10.2520">
    <property type="entry name" value="Cell wall hydrolase SleB, domain 1"/>
    <property type="match status" value="1"/>
</dbReference>
<sequence>MAPGHAEEKPTVIGNIVSQAEDKIGAMLDIIATPLVDVRITDRDVDCLARNIYHEAASEPEEGKVAVAMVTINRMKDGRFGKTICDVVNQRTVQVKMKEVTETQMVQTGYFGRPEAQTVTTVVAQNVTVCQFSWRCMLVRKPHDRDERWQSSQEVATELLKGQYQDLQVKYNNALYFHATAVRPVWAKQKKYVARVHGHIFYSDNI</sequence>
<organism evidence="2">
    <name type="scientific">uncultured Caudovirales phage</name>
    <dbReference type="NCBI Taxonomy" id="2100421"/>
    <lineage>
        <taxon>Viruses</taxon>
        <taxon>Duplodnaviria</taxon>
        <taxon>Heunggongvirae</taxon>
        <taxon>Uroviricota</taxon>
        <taxon>Caudoviricetes</taxon>
        <taxon>Peduoviridae</taxon>
        <taxon>Maltschvirus</taxon>
        <taxon>Maltschvirus maltsch</taxon>
    </lineage>
</organism>
<protein>
    <submittedName>
        <fullName evidence="2">Cell wall hydrolase, SleB</fullName>
    </submittedName>
</protein>
<dbReference type="EMBL" id="LR798243">
    <property type="protein sequence ID" value="CAB5214731.1"/>
    <property type="molecule type" value="Genomic_DNA"/>
</dbReference>
<evidence type="ECO:0000313" key="2">
    <source>
        <dbReference type="EMBL" id="CAB5214731.1"/>
    </source>
</evidence>
<dbReference type="Pfam" id="PF07486">
    <property type="entry name" value="Hydrolase_2"/>
    <property type="match status" value="2"/>
</dbReference>
<accession>A0A6J7WKD1</accession>
<proteinExistence type="predicted"/>